<dbReference type="OrthoDB" id="5814217at2"/>
<evidence type="ECO:0000313" key="3">
    <source>
        <dbReference type="Proteomes" id="UP000245474"/>
    </source>
</evidence>
<gene>
    <name evidence="2" type="ORF">DEM34_17445</name>
</gene>
<proteinExistence type="predicted"/>
<evidence type="ECO:0000256" key="1">
    <source>
        <dbReference type="SAM" id="SignalP"/>
    </source>
</evidence>
<dbReference type="AlphaFoldDB" id="A0A2U2MWS4"/>
<feature type="chain" id="PRO_5015786944" description="Outer membrane protein beta-barrel domain-containing protein" evidence="1">
    <location>
        <begin position="24"/>
        <end position="188"/>
    </location>
</feature>
<organism evidence="2 3">
    <name type="scientific">Sediminicurvatus halobius</name>
    <dbReference type="NCBI Taxonomy" id="2182432"/>
    <lineage>
        <taxon>Bacteria</taxon>
        <taxon>Pseudomonadati</taxon>
        <taxon>Pseudomonadota</taxon>
        <taxon>Gammaproteobacteria</taxon>
        <taxon>Chromatiales</taxon>
        <taxon>Ectothiorhodospiraceae</taxon>
        <taxon>Sediminicurvatus</taxon>
    </lineage>
</organism>
<dbReference type="EMBL" id="QFFI01000042">
    <property type="protein sequence ID" value="PWG61256.1"/>
    <property type="molecule type" value="Genomic_DNA"/>
</dbReference>
<sequence>MRQTMTLAAAAAAATLAAGTAAAEPSYDHVGLGVGLIELDERDRDGEGLVLDGKFSIGPNAYLLGRYAAWDLDAGVDREDFRLGGGLHGPISRNFDLIGELFYENRELERGASERDDDGFGLRGGVLGTISPGVTLGGGAVYYDLDSDEELGLYGETWVDVGRRVQVGGELELGDEQELLTVGARLRF</sequence>
<reference evidence="2 3" key="1">
    <citation type="submission" date="2018-05" db="EMBL/GenBank/DDBJ databases">
        <title>Spiribacter halobius sp. nov., a moderately halophilic bacterium isolated from marine solar saltern.</title>
        <authorList>
            <person name="Zheng W.-S."/>
            <person name="Lu D.-C."/>
            <person name="Du Z.-J."/>
        </authorList>
    </citation>
    <scope>NUCLEOTIDE SEQUENCE [LARGE SCALE GENOMIC DNA]</scope>
    <source>
        <strain evidence="2 3">E85</strain>
    </source>
</reference>
<keyword evidence="1" id="KW-0732">Signal</keyword>
<evidence type="ECO:0000313" key="2">
    <source>
        <dbReference type="EMBL" id="PWG61256.1"/>
    </source>
</evidence>
<dbReference type="Proteomes" id="UP000245474">
    <property type="component" value="Unassembled WGS sequence"/>
</dbReference>
<dbReference type="InterPro" id="IPR011250">
    <property type="entry name" value="OMP/PagP_B-barrel"/>
</dbReference>
<feature type="signal peptide" evidence="1">
    <location>
        <begin position="1"/>
        <end position="23"/>
    </location>
</feature>
<dbReference type="SUPFAM" id="SSF56925">
    <property type="entry name" value="OMPA-like"/>
    <property type="match status" value="1"/>
</dbReference>
<accession>A0A2U2MWS4</accession>
<name>A0A2U2MWS4_9GAMM</name>
<protein>
    <recommendedName>
        <fullName evidence="4">Outer membrane protein beta-barrel domain-containing protein</fullName>
    </recommendedName>
</protein>
<dbReference type="RefSeq" id="WP_109680110.1">
    <property type="nucleotide sequence ID" value="NZ_CP086615.1"/>
</dbReference>
<evidence type="ECO:0008006" key="4">
    <source>
        <dbReference type="Google" id="ProtNLM"/>
    </source>
</evidence>
<comment type="caution">
    <text evidence="2">The sequence shown here is derived from an EMBL/GenBank/DDBJ whole genome shotgun (WGS) entry which is preliminary data.</text>
</comment>
<keyword evidence="3" id="KW-1185">Reference proteome</keyword>